<organism evidence="13 14">
    <name type="scientific">Diploscapter pachys</name>
    <dbReference type="NCBI Taxonomy" id="2018661"/>
    <lineage>
        <taxon>Eukaryota</taxon>
        <taxon>Metazoa</taxon>
        <taxon>Ecdysozoa</taxon>
        <taxon>Nematoda</taxon>
        <taxon>Chromadorea</taxon>
        <taxon>Rhabditida</taxon>
        <taxon>Rhabditina</taxon>
        <taxon>Rhabditomorpha</taxon>
        <taxon>Rhabditoidea</taxon>
        <taxon>Rhabditidae</taxon>
        <taxon>Diploscapter</taxon>
    </lineage>
</organism>
<dbReference type="UniPathway" id="UPA00196"/>
<feature type="transmembrane region" description="Helical" evidence="11">
    <location>
        <begin position="542"/>
        <end position="563"/>
    </location>
</feature>
<reference evidence="13 14" key="1">
    <citation type="journal article" date="2017" name="Curr. Biol.">
        <title>Genome architecture and evolution of a unichromosomal asexual nematode.</title>
        <authorList>
            <person name="Fradin H."/>
            <person name="Zegar C."/>
            <person name="Gutwein M."/>
            <person name="Lucas J."/>
            <person name="Kovtun M."/>
            <person name="Corcoran D."/>
            <person name="Baugh L.R."/>
            <person name="Kiontke K."/>
            <person name="Gunsalus K."/>
            <person name="Fitch D.H."/>
            <person name="Piano F."/>
        </authorList>
    </citation>
    <scope>NUCLEOTIDE SEQUENCE [LARGE SCALE GENOMIC DNA]</scope>
    <source>
        <strain evidence="13">PF1309</strain>
    </source>
</reference>
<feature type="transmembrane region" description="Helical" evidence="11">
    <location>
        <begin position="162"/>
        <end position="188"/>
    </location>
</feature>
<dbReference type="GO" id="GO:0004376">
    <property type="term" value="F:GPI mannosyltransferase activity"/>
    <property type="evidence" value="ECO:0007669"/>
    <property type="project" value="InterPro"/>
</dbReference>
<keyword evidence="9 11" id="KW-1133">Transmembrane helix</keyword>
<keyword evidence="7 11" id="KW-0812">Transmembrane</keyword>
<feature type="region of interest" description="Disordered" evidence="12">
    <location>
        <begin position="1"/>
        <end position="28"/>
    </location>
</feature>
<dbReference type="Proteomes" id="UP000218231">
    <property type="component" value="Unassembled WGS sequence"/>
</dbReference>
<evidence type="ECO:0000256" key="9">
    <source>
        <dbReference type="ARBA" id="ARBA00022989"/>
    </source>
</evidence>
<evidence type="ECO:0000256" key="10">
    <source>
        <dbReference type="ARBA" id="ARBA00023136"/>
    </source>
</evidence>
<dbReference type="EC" id="2.4.1.-" evidence="11"/>
<feature type="transmembrane region" description="Helical" evidence="11">
    <location>
        <begin position="429"/>
        <end position="448"/>
    </location>
</feature>
<feature type="transmembrane region" description="Helical" evidence="11">
    <location>
        <begin position="294"/>
        <end position="310"/>
    </location>
</feature>
<evidence type="ECO:0000256" key="1">
    <source>
        <dbReference type="ARBA" id="ARBA00004477"/>
    </source>
</evidence>
<keyword evidence="8 11" id="KW-0256">Endoplasmic reticulum</keyword>
<evidence type="ECO:0000256" key="5">
    <source>
        <dbReference type="ARBA" id="ARBA00022676"/>
    </source>
</evidence>
<keyword evidence="5 11" id="KW-0328">Glycosyltransferase</keyword>
<feature type="transmembrane region" description="Helical" evidence="11">
    <location>
        <begin position="84"/>
        <end position="106"/>
    </location>
</feature>
<feature type="compositionally biased region" description="Basic and acidic residues" evidence="12">
    <location>
        <begin position="7"/>
        <end position="18"/>
    </location>
</feature>
<comment type="function">
    <text evidence="11">Mannosyltransferase involved in glycosylphosphatidylinositol-anchor biosynthesis.</text>
</comment>
<dbReference type="GO" id="GO:0000009">
    <property type="term" value="F:alpha-1,6-mannosyltransferase activity"/>
    <property type="evidence" value="ECO:0007669"/>
    <property type="project" value="InterPro"/>
</dbReference>
<keyword evidence="14" id="KW-1185">Reference proteome</keyword>
<dbReference type="GO" id="GO:0006506">
    <property type="term" value="P:GPI anchor biosynthetic process"/>
    <property type="evidence" value="ECO:0007669"/>
    <property type="project" value="UniProtKB-UniPathway"/>
</dbReference>
<feature type="transmembrane region" description="Helical" evidence="11">
    <location>
        <begin position="268"/>
        <end position="287"/>
    </location>
</feature>
<name>A0A2A2JT14_9BILA</name>
<evidence type="ECO:0000256" key="6">
    <source>
        <dbReference type="ARBA" id="ARBA00022679"/>
    </source>
</evidence>
<dbReference type="Pfam" id="PF04188">
    <property type="entry name" value="Mannosyl_trans2"/>
    <property type="match status" value="1"/>
</dbReference>
<comment type="subcellular location">
    <subcellularLocation>
        <location evidence="1 11">Endoplasmic reticulum membrane</location>
        <topology evidence="1 11">Multi-pass membrane protein</topology>
    </subcellularLocation>
</comment>
<evidence type="ECO:0000256" key="12">
    <source>
        <dbReference type="SAM" id="MobiDB-lite"/>
    </source>
</evidence>
<proteinExistence type="inferred from homology"/>
<keyword evidence="4 11" id="KW-0337">GPI-anchor biosynthesis</keyword>
<keyword evidence="10 11" id="KW-0472">Membrane</keyword>
<feature type="transmembrane region" description="Helical" evidence="11">
    <location>
        <begin position="194"/>
        <end position="215"/>
    </location>
</feature>
<evidence type="ECO:0000256" key="2">
    <source>
        <dbReference type="ARBA" id="ARBA00004687"/>
    </source>
</evidence>
<dbReference type="AlphaFoldDB" id="A0A2A2JT14"/>
<gene>
    <name evidence="13" type="ORF">WR25_11539</name>
</gene>
<protein>
    <recommendedName>
        <fullName evidence="11">GPI mannosyltransferase 2</fullName>
        <ecNumber evidence="11">2.4.1.-</ecNumber>
    </recommendedName>
</protein>
<evidence type="ECO:0000256" key="4">
    <source>
        <dbReference type="ARBA" id="ARBA00022502"/>
    </source>
</evidence>
<dbReference type="InterPro" id="IPR007315">
    <property type="entry name" value="PIG-V/Gpi18"/>
</dbReference>
<keyword evidence="6 11" id="KW-0808">Transferase</keyword>
<evidence type="ECO:0000313" key="13">
    <source>
        <dbReference type="EMBL" id="PAV64712.1"/>
    </source>
</evidence>
<comment type="caution">
    <text evidence="13">The sequence shown here is derived from an EMBL/GenBank/DDBJ whole genome shotgun (WGS) entry which is preliminary data.</text>
</comment>
<dbReference type="OrthoDB" id="10252502at2759"/>
<feature type="transmembrane region" description="Helical" evidence="11">
    <location>
        <begin position="330"/>
        <end position="354"/>
    </location>
</feature>
<dbReference type="EMBL" id="LIAE01010243">
    <property type="protein sequence ID" value="PAV64712.1"/>
    <property type="molecule type" value="Genomic_DNA"/>
</dbReference>
<dbReference type="STRING" id="2018661.A0A2A2JT14"/>
<evidence type="ECO:0000256" key="3">
    <source>
        <dbReference type="ARBA" id="ARBA00008698"/>
    </source>
</evidence>
<accession>A0A2A2JT14</accession>
<evidence type="ECO:0000313" key="14">
    <source>
        <dbReference type="Proteomes" id="UP000218231"/>
    </source>
</evidence>
<dbReference type="PANTHER" id="PTHR12468:SF2">
    <property type="entry name" value="GPI MANNOSYLTRANSFERASE 2"/>
    <property type="match status" value="1"/>
</dbReference>
<comment type="pathway">
    <text evidence="2 11">Glycolipid biosynthesis; glycosylphosphatidylinositol-anchor biosynthesis.</text>
</comment>
<feature type="transmembrane region" description="Helical" evidence="11">
    <location>
        <begin position="468"/>
        <end position="486"/>
    </location>
</feature>
<evidence type="ECO:0000256" key="11">
    <source>
        <dbReference type="RuleBase" id="RU363112"/>
    </source>
</evidence>
<dbReference type="GO" id="GO:0031501">
    <property type="term" value="C:mannosyltransferase complex"/>
    <property type="evidence" value="ECO:0007669"/>
    <property type="project" value="TreeGrafter"/>
</dbReference>
<evidence type="ECO:0000256" key="8">
    <source>
        <dbReference type="ARBA" id="ARBA00022824"/>
    </source>
</evidence>
<evidence type="ECO:0000256" key="7">
    <source>
        <dbReference type="ARBA" id="ARBA00022692"/>
    </source>
</evidence>
<sequence>MNGLDRSVSREEKERRDSGGFADENLIDHDEVDRHSVNEVLSQRTTSKSLPKWIELPSSEQQIVRVNALTIDKPSFFDLPQEDIYYFLSSQLVFSRIFVFFIQLLFGGRDYSTDAFKGVPTASDQLGYLDVFLQRLVAGFNKWDAIHFMQITKYGYIFETSLAFFPVFPYSVRLISYCWATSFIYAGLVHPTTAHMLSATMLNFVSFFVTGHVLFRICRALTRSCKCAVISVILFAFNPASIFFSASYSESLFALFTFSGILLLVDDQLGPFSLRLFLSLPLFMLGYGTRSNGLLNLGYVAFYCGREFLWRPTEIKGQRQFILSLPRPTIIRSACLFISRLVMSLLLVICVVYYHSARERRHFCTNSTLDTIPPVLKNFAVTHDLVMPGQVDKITWCRVSSFFFPPFYSAIQSRYWAVSLFGYWQIKKLPCFLLAAPAVWIVAFGVLNQFRRISKGNIWRILAEGGDLIPFTLHAVFLCCGSLLIYNAEVFTRILFSSSPFAYIVLAKWMSEVTPQVRLSDTMEPSVLPFVSHFFWRGGKAVFIYFYFTAYFVCGTSFHAMFLPFT</sequence>
<dbReference type="PANTHER" id="PTHR12468">
    <property type="entry name" value="GPI MANNOSYLTRANSFERASE 2"/>
    <property type="match status" value="1"/>
</dbReference>
<feature type="transmembrane region" description="Helical" evidence="11">
    <location>
        <begin position="227"/>
        <end position="248"/>
    </location>
</feature>
<dbReference type="GO" id="GO:0005789">
    <property type="term" value="C:endoplasmic reticulum membrane"/>
    <property type="evidence" value="ECO:0007669"/>
    <property type="project" value="UniProtKB-SubCell"/>
</dbReference>
<comment type="similarity">
    <text evidence="3 11">Belongs to the PIGV family.</text>
</comment>